<dbReference type="OrthoDB" id="194358at2759"/>
<dbReference type="PANTHER" id="PTHR24185:SF1">
    <property type="entry name" value="CALCIUM-INDEPENDENT PHOSPHOLIPASE A2-GAMMA"/>
    <property type="match status" value="1"/>
</dbReference>
<keyword evidence="2" id="KW-0443">Lipid metabolism</keyword>
<dbReference type="Proteomes" id="UP001150904">
    <property type="component" value="Unassembled WGS sequence"/>
</dbReference>
<evidence type="ECO:0000313" key="4">
    <source>
        <dbReference type="Proteomes" id="UP001150904"/>
    </source>
</evidence>
<dbReference type="PANTHER" id="PTHR24185">
    <property type="entry name" value="CALCIUM-INDEPENDENT PHOSPHOLIPASE A2-GAMMA"/>
    <property type="match status" value="1"/>
</dbReference>
<name>A0A9W9N8R2_9EURO</name>
<organism evidence="3 4">
    <name type="scientific">Penicillium cinerascens</name>
    <dbReference type="NCBI Taxonomy" id="70096"/>
    <lineage>
        <taxon>Eukaryota</taxon>
        <taxon>Fungi</taxon>
        <taxon>Dikarya</taxon>
        <taxon>Ascomycota</taxon>
        <taxon>Pezizomycotina</taxon>
        <taxon>Eurotiomycetes</taxon>
        <taxon>Eurotiomycetidae</taxon>
        <taxon>Eurotiales</taxon>
        <taxon>Aspergillaceae</taxon>
        <taxon>Penicillium</taxon>
    </lineage>
</organism>
<comment type="caution">
    <text evidence="3">The sequence shown here is derived from an EMBL/GenBank/DDBJ whole genome shotgun (WGS) entry which is preliminary data.</text>
</comment>
<dbReference type="RefSeq" id="XP_058311100.1">
    <property type="nucleotide sequence ID" value="XM_058448756.1"/>
</dbReference>
<dbReference type="GO" id="GO:0006631">
    <property type="term" value="P:fatty acid metabolic process"/>
    <property type="evidence" value="ECO:0007669"/>
    <property type="project" value="TreeGrafter"/>
</dbReference>
<dbReference type="EMBL" id="JAPQKR010000005">
    <property type="protein sequence ID" value="KAJ5215287.1"/>
    <property type="molecule type" value="Genomic_DNA"/>
</dbReference>
<dbReference type="Gene3D" id="3.40.1090.10">
    <property type="entry name" value="Cytosolic phospholipase A2 catalytic domain"/>
    <property type="match status" value="1"/>
</dbReference>
<dbReference type="SUPFAM" id="SSF52151">
    <property type="entry name" value="FabD/lysophospholipase-like"/>
    <property type="match status" value="1"/>
</dbReference>
<accession>A0A9W9N8R2</accession>
<evidence type="ECO:0000256" key="1">
    <source>
        <dbReference type="ARBA" id="ARBA00022801"/>
    </source>
</evidence>
<evidence type="ECO:0000313" key="3">
    <source>
        <dbReference type="EMBL" id="KAJ5215287.1"/>
    </source>
</evidence>
<gene>
    <name evidence="3" type="ORF">N7498_001694</name>
</gene>
<keyword evidence="4" id="KW-1185">Reference proteome</keyword>
<evidence type="ECO:0000256" key="2">
    <source>
        <dbReference type="ARBA" id="ARBA00022963"/>
    </source>
</evidence>
<protein>
    <submittedName>
        <fullName evidence="3">Phospholipase patatin family protein</fullName>
    </submittedName>
</protein>
<reference evidence="3" key="2">
    <citation type="journal article" date="2023" name="IMA Fungus">
        <title>Comparative genomic study of the Penicillium genus elucidates a diverse pangenome and 15 lateral gene transfer events.</title>
        <authorList>
            <person name="Petersen C."/>
            <person name="Sorensen T."/>
            <person name="Nielsen M.R."/>
            <person name="Sondergaard T.E."/>
            <person name="Sorensen J.L."/>
            <person name="Fitzpatrick D.A."/>
            <person name="Frisvad J.C."/>
            <person name="Nielsen K.L."/>
        </authorList>
    </citation>
    <scope>NUCLEOTIDE SEQUENCE</scope>
    <source>
        <strain evidence="3">IBT 15544</strain>
    </source>
</reference>
<dbReference type="GeneID" id="83176057"/>
<proteinExistence type="predicted"/>
<dbReference type="AlphaFoldDB" id="A0A9W9N8R2"/>
<dbReference type="InterPro" id="IPR016035">
    <property type="entry name" value="Acyl_Trfase/lysoPLipase"/>
</dbReference>
<dbReference type="GO" id="GO:0016042">
    <property type="term" value="P:lipid catabolic process"/>
    <property type="evidence" value="ECO:0007669"/>
    <property type="project" value="UniProtKB-KW"/>
</dbReference>
<dbReference type="GO" id="GO:0016020">
    <property type="term" value="C:membrane"/>
    <property type="evidence" value="ECO:0007669"/>
    <property type="project" value="TreeGrafter"/>
</dbReference>
<dbReference type="GO" id="GO:0004620">
    <property type="term" value="F:phospholipase activity"/>
    <property type="evidence" value="ECO:0007669"/>
    <property type="project" value="TreeGrafter"/>
</dbReference>
<reference evidence="3" key="1">
    <citation type="submission" date="2022-12" db="EMBL/GenBank/DDBJ databases">
        <authorList>
            <person name="Petersen C."/>
        </authorList>
    </citation>
    <scope>NUCLEOTIDE SEQUENCE</scope>
    <source>
        <strain evidence="3">IBT 15544</strain>
    </source>
</reference>
<sequence length="345" mass="38836">MEFLILEACTAASFFLPFLIGALTCNNSQVLDVASRHLEFRFFKTKTLPGFGPLQDGGVRANNPVSIALKESAIIWPTAGRHDLLISVGTGSTSDCGRDGHHTGNIFKDGAVPRLFRAAMSSPSMDGEQGFYEALNYIPDHLREDIYRLNHVVTCPLPRLDDVDKLVDLAKSTYNVPDDLVRAVLVTGCFFFEIDQKPVLNNGSYYCQGSVLCRNSQPRSVLRRVIEEFPGGQFQTARGHSLGLLEEDDGCYECGYYRKKVAFHVKSLEEIISIEVTSSSFRRKVGGFPRSVQEMLDNQQAFARFGRPDHSMLTWPPRRKCFCLRGTRRMVQFLEPPLSKKKRRL</sequence>
<keyword evidence="1" id="KW-0378">Hydrolase</keyword>
<keyword evidence="2" id="KW-0442">Lipid degradation</keyword>